<dbReference type="GeneID" id="119740222"/>
<feature type="region of interest" description="Disordered" evidence="11">
    <location>
        <begin position="2514"/>
        <end position="2562"/>
    </location>
</feature>
<feature type="region of interest" description="Disordered" evidence="11">
    <location>
        <begin position="3813"/>
        <end position="3846"/>
    </location>
</feature>
<feature type="compositionally biased region" description="Basic and acidic residues" evidence="11">
    <location>
        <begin position="1395"/>
        <end position="1409"/>
    </location>
</feature>
<dbReference type="InterPro" id="IPR001752">
    <property type="entry name" value="Kinesin_motor_dom"/>
</dbReference>
<dbReference type="Proteomes" id="UP000887568">
    <property type="component" value="Unplaced"/>
</dbReference>
<feature type="compositionally biased region" description="Polar residues" evidence="11">
    <location>
        <begin position="1128"/>
        <end position="1165"/>
    </location>
</feature>
<feature type="compositionally biased region" description="Low complexity" evidence="11">
    <location>
        <begin position="4924"/>
        <end position="4936"/>
    </location>
</feature>
<feature type="compositionally biased region" description="Polar residues" evidence="11">
    <location>
        <begin position="1372"/>
        <end position="1382"/>
    </location>
</feature>
<feature type="region of interest" description="Disordered" evidence="11">
    <location>
        <begin position="2123"/>
        <end position="2145"/>
    </location>
</feature>
<keyword evidence="16" id="KW-1185">Reference proteome</keyword>
<reference evidence="15" key="1">
    <citation type="submission" date="2022-11" db="UniProtKB">
        <authorList>
            <consortium name="EnsemblMetazoa"/>
        </authorList>
    </citation>
    <scope>IDENTIFICATION</scope>
</reference>
<feature type="compositionally biased region" description="Polar residues" evidence="11">
    <location>
        <begin position="3837"/>
        <end position="3846"/>
    </location>
</feature>
<keyword evidence="3" id="KW-0597">Phosphoprotein</keyword>
<feature type="compositionally biased region" description="Basic and acidic residues" evidence="11">
    <location>
        <begin position="4245"/>
        <end position="4258"/>
    </location>
</feature>
<dbReference type="GO" id="GO:0007018">
    <property type="term" value="P:microtubule-based movement"/>
    <property type="evidence" value="ECO:0007669"/>
    <property type="project" value="InterPro"/>
</dbReference>
<feature type="region of interest" description="Disordered" evidence="11">
    <location>
        <begin position="3264"/>
        <end position="3309"/>
    </location>
</feature>
<feature type="region of interest" description="Disordered" evidence="11">
    <location>
        <begin position="4291"/>
        <end position="4335"/>
    </location>
</feature>
<evidence type="ECO:0000256" key="3">
    <source>
        <dbReference type="ARBA" id="ARBA00022553"/>
    </source>
</evidence>
<accession>A0A914B608</accession>
<feature type="compositionally biased region" description="Basic and acidic residues" evidence="11">
    <location>
        <begin position="4291"/>
        <end position="4300"/>
    </location>
</feature>
<evidence type="ECO:0000256" key="10">
    <source>
        <dbReference type="SAM" id="Coils"/>
    </source>
</evidence>
<feature type="region of interest" description="Disordered" evidence="11">
    <location>
        <begin position="4753"/>
        <end position="4821"/>
    </location>
</feature>
<feature type="region of interest" description="Disordered" evidence="11">
    <location>
        <begin position="4104"/>
        <end position="4189"/>
    </location>
</feature>
<feature type="compositionally biased region" description="Low complexity" evidence="11">
    <location>
        <begin position="1874"/>
        <end position="1894"/>
    </location>
</feature>
<feature type="compositionally biased region" description="Basic and acidic residues" evidence="11">
    <location>
        <begin position="1433"/>
        <end position="1447"/>
    </location>
</feature>
<feature type="compositionally biased region" description="Acidic residues" evidence="11">
    <location>
        <begin position="2549"/>
        <end position="2562"/>
    </location>
</feature>
<dbReference type="InterPro" id="IPR002913">
    <property type="entry name" value="START_lipid-bd_dom"/>
</dbReference>
<name>A0A914B608_PATMI</name>
<feature type="compositionally biased region" description="Basic and acidic residues" evidence="11">
    <location>
        <begin position="1834"/>
        <end position="1849"/>
    </location>
</feature>
<keyword evidence="8" id="KW-0206">Cytoskeleton</keyword>
<feature type="region of interest" description="Disordered" evidence="11">
    <location>
        <begin position="4470"/>
        <end position="4551"/>
    </location>
</feature>
<feature type="binding site" evidence="9">
    <location>
        <begin position="101"/>
        <end position="108"/>
    </location>
    <ligand>
        <name>ATP</name>
        <dbReference type="ChEBI" id="CHEBI:30616"/>
    </ligand>
</feature>
<comment type="subcellular location">
    <subcellularLocation>
        <location evidence="1">Cytoplasm</location>
        <location evidence="1">Cytoskeleton</location>
    </subcellularLocation>
</comment>
<feature type="region of interest" description="Disordered" evidence="11">
    <location>
        <begin position="1365"/>
        <end position="1511"/>
    </location>
</feature>
<feature type="domain" description="Kinesin motor" evidence="13">
    <location>
        <begin position="3"/>
        <end position="376"/>
    </location>
</feature>
<dbReference type="Pfam" id="PF01852">
    <property type="entry name" value="START"/>
    <property type="match status" value="1"/>
</dbReference>
<feature type="region of interest" description="Disordered" evidence="11">
    <location>
        <begin position="4904"/>
        <end position="4982"/>
    </location>
</feature>
<feature type="region of interest" description="Disordered" evidence="11">
    <location>
        <begin position="3607"/>
        <end position="3635"/>
    </location>
</feature>
<feature type="compositionally biased region" description="Basic residues" evidence="11">
    <location>
        <begin position="3137"/>
        <end position="3147"/>
    </location>
</feature>
<evidence type="ECO:0000313" key="16">
    <source>
        <dbReference type="Proteomes" id="UP000887568"/>
    </source>
</evidence>
<dbReference type="Gene3D" id="3.30.530.20">
    <property type="match status" value="1"/>
</dbReference>
<dbReference type="PROSITE" id="PS50067">
    <property type="entry name" value="KINESIN_MOTOR_2"/>
    <property type="match status" value="1"/>
</dbReference>
<feature type="compositionally biased region" description="Basic and acidic residues" evidence="11">
    <location>
        <begin position="1002"/>
        <end position="1017"/>
    </location>
</feature>
<feature type="compositionally biased region" description="Basic and acidic residues" evidence="11">
    <location>
        <begin position="3154"/>
        <end position="3168"/>
    </location>
</feature>
<feature type="region of interest" description="Disordered" evidence="11">
    <location>
        <begin position="2650"/>
        <end position="2672"/>
    </location>
</feature>
<dbReference type="GO" id="GO:0005524">
    <property type="term" value="F:ATP binding"/>
    <property type="evidence" value="ECO:0007669"/>
    <property type="project" value="UniProtKB-UniRule"/>
</dbReference>
<dbReference type="PRINTS" id="PR00380">
    <property type="entry name" value="KINESINHEAVY"/>
</dbReference>
<feature type="domain" description="START" evidence="14">
    <location>
        <begin position="5027"/>
        <end position="5196"/>
    </location>
</feature>
<dbReference type="InterPro" id="IPR019821">
    <property type="entry name" value="Kinesin_motor_CS"/>
</dbReference>
<dbReference type="GO" id="GO:0005737">
    <property type="term" value="C:cytoplasm"/>
    <property type="evidence" value="ECO:0007669"/>
    <property type="project" value="UniProtKB-ARBA"/>
</dbReference>
<dbReference type="CDD" id="cd00177">
    <property type="entry name" value="START"/>
    <property type="match status" value="1"/>
</dbReference>
<dbReference type="SUPFAM" id="SSF52540">
    <property type="entry name" value="P-loop containing nucleoside triphosphate hydrolases"/>
    <property type="match status" value="1"/>
</dbReference>
<feature type="compositionally biased region" description="Polar residues" evidence="11">
    <location>
        <begin position="4509"/>
        <end position="4530"/>
    </location>
</feature>
<feature type="region of interest" description="Disordered" evidence="11">
    <location>
        <begin position="3460"/>
        <end position="3556"/>
    </location>
</feature>
<feature type="compositionally biased region" description="Basic and acidic residues" evidence="11">
    <location>
        <begin position="1895"/>
        <end position="1906"/>
    </location>
</feature>
<feature type="compositionally biased region" description="Polar residues" evidence="11">
    <location>
        <begin position="984"/>
        <end position="998"/>
    </location>
</feature>
<feature type="compositionally biased region" description="Basic residues" evidence="11">
    <location>
        <begin position="1814"/>
        <end position="1833"/>
    </location>
</feature>
<evidence type="ECO:0000259" key="14">
    <source>
        <dbReference type="PROSITE" id="PS50848"/>
    </source>
</evidence>
<evidence type="ECO:0000256" key="4">
    <source>
        <dbReference type="ARBA" id="ARBA00022741"/>
    </source>
</evidence>
<dbReference type="InterPro" id="IPR000253">
    <property type="entry name" value="FHA_dom"/>
</dbReference>
<evidence type="ECO:0008006" key="17">
    <source>
        <dbReference type="Google" id="ProtNLM"/>
    </source>
</evidence>
<dbReference type="OMA" id="ETHMHEA"/>
<comment type="similarity">
    <text evidence="9">Belongs to the TRAFAC class myosin-kinesin ATPase superfamily. Kinesin family.</text>
</comment>
<feature type="compositionally biased region" description="Polar residues" evidence="11">
    <location>
        <begin position="932"/>
        <end position="948"/>
    </location>
</feature>
<evidence type="ECO:0000259" key="13">
    <source>
        <dbReference type="PROSITE" id="PS50067"/>
    </source>
</evidence>
<dbReference type="SMART" id="SM00129">
    <property type="entry name" value="KISc"/>
    <property type="match status" value="1"/>
</dbReference>
<dbReference type="PROSITE" id="PS50848">
    <property type="entry name" value="START"/>
    <property type="match status" value="1"/>
</dbReference>
<keyword evidence="6 10" id="KW-0175">Coiled coil</keyword>
<dbReference type="Gene3D" id="3.40.850.10">
    <property type="entry name" value="Kinesin motor domain"/>
    <property type="match status" value="1"/>
</dbReference>
<dbReference type="PANTHER" id="PTHR47117">
    <property type="entry name" value="STAR-RELATED LIPID TRANSFER PROTEIN 9"/>
    <property type="match status" value="1"/>
</dbReference>
<dbReference type="Pfam" id="PF00225">
    <property type="entry name" value="Kinesin"/>
    <property type="match status" value="1"/>
</dbReference>
<feature type="region of interest" description="Disordered" evidence="11">
    <location>
        <begin position="4635"/>
        <end position="4714"/>
    </location>
</feature>
<feature type="compositionally biased region" description="Basic and acidic residues" evidence="11">
    <location>
        <begin position="4488"/>
        <end position="4498"/>
    </location>
</feature>
<evidence type="ECO:0000259" key="12">
    <source>
        <dbReference type="PROSITE" id="PS50006"/>
    </source>
</evidence>
<feature type="compositionally biased region" description="Basic and acidic residues" evidence="11">
    <location>
        <begin position="2126"/>
        <end position="2137"/>
    </location>
</feature>
<feature type="compositionally biased region" description="Polar residues" evidence="11">
    <location>
        <begin position="4538"/>
        <end position="4549"/>
    </location>
</feature>
<feature type="compositionally biased region" description="Basic and acidic residues" evidence="11">
    <location>
        <begin position="1108"/>
        <end position="1118"/>
    </location>
</feature>
<feature type="region of interest" description="Disordered" evidence="11">
    <location>
        <begin position="4226"/>
        <end position="4258"/>
    </location>
</feature>
<feature type="region of interest" description="Disordered" evidence="11">
    <location>
        <begin position="3912"/>
        <end position="3943"/>
    </location>
</feature>
<feature type="region of interest" description="Disordered" evidence="11">
    <location>
        <begin position="627"/>
        <end position="656"/>
    </location>
</feature>
<evidence type="ECO:0000256" key="11">
    <source>
        <dbReference type="SAM" id="MobiDB-lite"/>
    </source>
</evidence>
<feature type="compositionally biased region" description="Basic and acidic residues" evidence="11">
    <location>
        <begin position="3928"/>
        <end position="3940"/>
    </location>
</feature>
<feature type="compositionally biased region" description="Polar residues" evidence="11">
    <location>
        <begin position="2953"/>
        <end position="2973"/>
    </location>
</feature>
<feature type="compositionally biased region" description="Basic and acidic residues" evidence="11">
    <location>
        <begin position="4590"/>
        <end position="4601"/>
    </location>
</feature>
<dbReference type="FunFam" id="2.60.200.20:FF:000005">
    <property type="entry name" value="Kinesin family member 16B"/>
    <property type="match status" value="1"/>
</dbReference>
<evidence type="ECO:0000256" key="2">
    <source>
        <dbReference type="ARBA" id="ARBA00022490"/>
    </source>
</evidence>
<dbReference type="InterPro" id="IPR036961">
    <property type="entry name" value="Kinesin_motor_dom_sf"/>
</dbReference>
<dbReference type="PANTHER" id="PTHR47117:SF6">
    <property type="entry name" value="KINESIN-LIKE PROTEIN KIF16B"/>
    <property type="match status" value="1"/>
</dbReference>
<feature type="compositionally biased region" description="Basic and acidic residues" evidence="11">
    <location>
        <begin position="3463"/>
        <end position="3478"/>
    </location>
</feature>
<feature type="compositionally biased region" description="Basic and acidic residues" evidence="11">
    <location>
        <begin position="4945"/>
        <end position="4958"/>
    </location>
</feature>
<feature type="compositionally biased region" description="Polar residues" evidence="11">
    <location>
        <begin position="4807"/>
        <end position="4821"/>
    </location>
</feature>
<dbReference type="GO" id="GO:0008289">
    <property type="term" value="F:lipid binding"/>
    <property type="evidence" value="ECO:0007669"/>
    <property type="project" value="InterPro"/>
</dbReference>
<dbReference type="GO" id="GO:0008017">
    <property type="term" value="F:microtubule binding"/>
    <property type="evidence" value="ECO:0007669"/>
    <property type="project" value="InterPro"/>
</dbReference>
<feature type="compositionally biased region" description="Polar residues" evidence="11">
    <location>
        <begin position="4375"/>
        <end position="4406"/>
    </location>
</feature>
<dbReference type="CDD" id="cd06503">
    <property type="entry name" value="ATP-synt_Fo_b"/>
    <property type="match status" value="1"/>
</dbReference>
<feature type="compositionally biased region" description="Basic and acidic residues" evidence="11">
    <location>
        <begin position="1460"/>
        <end position="1481"/>
    </location>
</feature>
<feature type="compositionally biased region" description="Polar residues" evidence="11">
    <location>
        <begin position="4169"/>
        <end position="4178"/>
    </location>
</feature>
<feature type="compositionally biased region" description="Polar residues" evidence="11">
    <location>
        <begin position="2335"/>
        <end position="2349"/>
    </location>
</feature>
<feature type="compositionally biased region" description="Polar residues" evidence="11">
    <location>
        <begin position="1450"/>
        <end position="1459"/>
    </location>
</feature>
<keyword evidence="4 9" id="KW-0547">Nucleotide-binding</keyword>
<feature type="compositionally biased region" description="Basic and acidic residues" evidence="11">
    <location>
        <begin position="3514"/>
        <end position="3553"/>
    </location>
</feature>
<evidence type="ECO:0000256" key="8">
    <source>
        <dbReference type="ARBA" id="ARBA00023212"/>
    </source>
</evidence>
<feature type="region of interest" description="Disordered" evidence="11">
    <location>
        <begin position="4057"/>
        <end position="4090"/>
    </location>
</feature>
<dbReference type="Pfam" id="PF00498">
    <property type="entry name" value="FHA"/>
    <property type="match status" value="1"/>
</dbReference>
<feature type="domain" description="FHA" evidence="12">
    <location>
        <begin position="497"/>
        <end position="548"/>
    </location>
</feature>
<feature type="region of interest" description="Disordered" evidence="11">
    <location>
        <begin position="2731"/>
        <end position="2751"/>
    </location>
</feature>
<feature type="compositionally biased region" description="Polar residues" evidence="11">
    <location>
        <begin position="2086"/>
        <end position="2096"/>
    </location>
</feature>
<protein>
    <recommendedName>
        <fullName evidence="17">Kinesin-like protein KIF16B</fullName>
    </recommendedName>
</protein>
<feature type="compositionally biased region" description="Polar residues" evidence="11">
    <location>
        <begin position="4141"/>
        <end position="4160"/>
    </location>
</feature>
<feature type="region of interest" description="Disordered" evidence="11">
    <location>
        <begin position="2330"/>
        <end position="2349"/>
    </location>
</feature>
<feature type="compositionally biased region" description="Basic and acidic residues" evidence="11">
    <location>
        <begin position="1071"/>
        <end position="1082"/>
    </location>
</feature>
<feature type="compositionally biased region" description="Basic and acidic residues" evidence="11">
    <location>
        <begin position="4180"/>
        <end position="4189"/>
    </location>
</feature>
<dbReference type="FunFam" id="3.40.850.10:FF:000021">
    <property type="entry name" value="kinesin-like protein KIF16B isoform X1"/>
    <property type="match status" value="1"/>
</dbReference>
<feature type="region of interest" description="Disordered" evidence="11">
    <location>
        <begin position="4375"/>
        <end position="4411"/>
    </location>
</feature>
<feature type="compositionally biased region" description="Polar residues" evidence="11">
    <location>
        <begin position="4772"/>
        <end position="4782"/>
    </location>
</feature>
<proteinExistence type="inferred from homology"/>
<sequence>MANVKVAVRVRPPSKKELDAGAINIIDVNEDVLSITNLKINSSEGDRHRERVKSYSFDHCYNSVDRQSDNYAPQELIYQDLGTEVLNASFSGYNACLFAYGQTGSGKTYTVMGDDANAGLIPRICEGMCSRVDDLEQGVTFKIEVSYLEIYNERVRDLLASSSDTNYTLKVREHPKDGPYVQDLTRHLVSDFNSVMMLIAQGNRNRTTAATHMHEASSRSHAIFTLNFVQAKMVNNMPSEIVSKINLVDLAGSERANLNYSKGRLQEGANINKSLVTLGNCISALGMDSEDDDAENSMALSAASMESLALSEDADFNSPKRRPGFIPYRNSVLTWLLKDSLGGNSRTIMIATISPSSTYFNETMSTLRYARRAKRIINQPLINEDPNVRLIRELRAEINRLKTLLNSASLSSSQASLVQDATISKMLAENEQKVDQLTEAWVDKWREAARIMQECNVGIRRESMGVIVESELPHLIGIDDDLLSTGIILYHLMEGQTTIGREDSETEQDIVLWGPGIECQHAVIVNHLGRVTLHPVNQSACAVNGNDIHEPTPLSQGAVVLLGKTNMFRFNHPAEAARLREKRASSIKPEDVEEIRRPRKNSVTLRVHNNLTAITEEGSRIRKISLSRETPPSSLDSPCAVPRGRSLDSSTSPIPEVSSIMMYNPGVELERQHKIKVDKVESTRKRLEELQDKERRTQAAHQKEEKRMKLAFEEHQQMIQEQRELLQRLREEHEKVKQETERELEEMRQRLAKEKEQGLKQLEEECKSLGTDQTRKASLLALGGDAVPHVIVQGTEPSSDLSVLDVDRKRLAQMELMQKQSQRKAEAVLERRLAAFDRQRSASLRLIEQEERRLHEIECIPSLSDRFASASNDSLDSSLRSEDETSNGIESRAVIGWGRVSPIGGRSDSDSASGKAASNSSDKEDNGIESPMTKTATPPPSVNRTGSVESLPHRTVKPISSKSQPSPPRPNKAPVATSPVKPKSTPNSVYSRLYQQQAPRFDYLRRKPHRPDVEDQSSRQGHVQGRGPSVRQRSLTDGSVDVNARSNRLNGKTTHSKSPRNENQASLTHNQTRDTLKTESKLRTKSLSPRRLPEKRPISTNSISPAARRKEDDGKESIHVPSARSRSKSPLKTQAPQRTVHNSKTQNSNPKPEIQSNTTGKQTSPARVKRTKTPSSESAIETAMKRKSAERHKNASKLSKEPVGSKGKSPAGTQDKAKANLPRIVKPISKAFEKLKPKATPHSDAFFVPLDEENDAKTGIDQIGQKPTHLNNHGDVVLENEKLSLDRQPAIGCSESMEDVVSIPQPPNPVSSYCPSICVTSDASLDDSFSRAVEEILSDTNESFSDSLEDADEQQPHAECCLDSVEDKHQPSESISNQNVDQSSRRRKRGVSVEAEDHHLIRYPEDGDTKLALQDSLEDISPEAPSTSTFLLRENRSEASPHSDERITSGYISDPSNDNYLERTGEGRDLNLSVLEDRPLESEESPQEASALNNAEGIEEIKSRPDDNGDLTLRKASLEMAVIDSGVSTDNNSVSSDHTMSGMDRTATPTVVDNNLDVLVQQEVDYKECVTPADSKRGHQTDNAADVSENAWVNPGVDGTKTDMILQLEENAVTNLAANGNLQEQSQIPQTDSEIVPAVSDIDTLIDNEAKGDTKEQREPEDVQILENPDKLSNPLPREPASVSTADTRSPLKTTRHRDGTPSIIETDSVPETFLLTECSSKIVTDGPVRKQNHTETIGETLPTDCATNELRKTKKSCPVAEPKRDVKHLKNTTSPSVLSNNKEGNESESPSSSGSPRKLVRSKGQSAVSPSPRKSRKKLKKRRTPIKSKSNRKREEQEREHFVSDDTYKGTPLSLSYLPLGASQVDTDERRSQSSPFSSSLSSSSAGTFASEFSRTDSLHSRSPDDEVALISDGVSDPPDLSDQPATPTDLIVKPLPSPKTLAESVFWASSSSASGLDEDAVLEDDVEGLVEPLEILEKELGQSSDLSIDYDDEDESGGEKMVESSDFTILADGQLDDTVEGNSTAVMPNSSREEPLLSLLDENYDKKGNSDNHLTMQPFQGANLRPEKENCLSPYTEREANPCSDATNNPQIIRQSEPLPPSFADKPTRFINTLNIEPLQMAHSSEEIKESEKSKSGKMPSSCASVHFGNGDVDPCVHLEASVQATSLPDIPQDVNKTTTPLYNIPVSLENVETETSSSIDDVRFLPRVDQLQMAEANMSSTDNTLEVLGHPQKTQTKSPGVVLVELREDMVPDGAIVESRADESQNLVLNRGKLVTEINPSLIQEELIRLRTLLNSITIAPFAFGLPELQSTPSDSKSELAALKAEEIPKGQESQGEGSVCSISPDSSTEELSIIEQLRGLSEKLGSSLPQEDTTEIMERARTISDHLEQTHSSVYSPSLVEELRELSKQLDASKFLTTEKYEEKAHPFDCKNQDDNEKSALFQSAQDLTLYQTAFEITQETLQPTPIGNLSLSPVQLQSTPVPRENNPLEFAGIDIKSPVVSPITCYSRFGQSASEDGKDEVFLENSESRGSTPDVNEVFHIDSESSDGEDSSGDEDGAMDTAERVLSEMSSFRQQLDILSGSDTLDDDDDDSSEGSNDESTKAANDPEEDQKTQEVLRKTRPSVGSRSSLECLLPTISEECLSSSDVDEPRIAPANVSPTENPPKKCYNFTPEDHTVRLEDPLDEVHADLRPCTSSVNEEIPSLNEPAIPIKFLRAVAKNLSEGQQEASILEEGSSQEGQSARSHLWEPENPVVAEPLLGKEFAATKAKLNMLVRILGGNWESLGETSSEGSAASSPVQGEFDIAPREQMPLTEDETNVSASDERIYSTVGNRYVVTYDESAQTDPITEQDLAGQMGQVHEELSSTIEPVDSACSLDQFSGAQVADKFTQTTLRQKVAVLATKDLSPLYQKTSVTALPTLCSETSSLPSRPQCQPSSDEDTDDIEDQPVSQQFSTHHSISTEQDQINSNRLSYQPDRLTDAPDAVPLKSAVSLPAELKTPKYDKKYEDGKGLNEVDQHYASKEGCKQDKDLEVDSLQPVFLLLPAEPIIKASVVLNNEVLRFPPCEEDESLLQKSGCVEPTVNTSKDEGKRLEQREVEKNSLLVKVPVELVRKTAVVPRDLNFMWPSETRKSLPKHTTRKAPQKSLLDSSKKTNEHKFRERQKQSSCSPVEEVMIGETIASKDVNLSSFTVDPKPGIADGDPLNGIPEIRLLGPVEEILVKEAVTLSDEPIMWPLTGTNPNENHHGQTCEPSDTTSLFQPIREESSSQNPSTENLLARDESASKAPVHGQQLEIQSEHSGGDTNLNELKELSTVMGLSPQRSYSTDEELIQIFSKGVAHFRSLKQDVIKPRLVAVATNTSPMKTTLNDAERVDAAVMTEGEIEQAHAYTSMSPNNEQELCLNQTTEIIPEQAMPLAQLTAAQLLGMIVDKPQDMIPQQTKVPNNDNTINTLEVTSSPHEIEAPSKTNLDHEPVLDSIDPEQPEQQTAVSTTPSYENATSTRPYVAQVPEKSKEVHRVHCQDSETEKPLKDESKSLDESRSSEDNRLGDDVIEFDDEEQRLLNELRKRTRASQEAAKRAMACALKLRQKNLSDLPMVENTKVTPDSLKQRSEPKVRPAIVKSQGGETKGRDSCQELLMQKEPEQTDSKASVPETLHPISEIANKECRFNVLPLEEFAQNVSRLMEDESDKDQISTPTKRISHARIILRQPSYEDGSTDSGNSSVLEVQSPVSHFENTEDKQLGPSNISQQPCHGVQDDDHDEVSISLDNNLQSRPQLITEHIQKEALCISDFDRLALKVSKLECFVPSVEPAKPKTTPSSEEKNPLKPLGSSRFFSQSPDQQHIDLSSLEFQPQETDRDDVHTRPFIQNLLNKPGNDVELLLPSELAHEKSNCSHTSDDIEEKLAKLTESSHAENESTGNRSEIGAKKDDKTRVSDQKLIQPEDVANNGSCERPEDFTGRDSLKSHRPLLGYFSDISFDLDNDNDEDLRALKRTNENIDRIIAETSSLESDFEDDTEPELAELVDDETDTFTPQRSSVDGLASFRISLQEKPLKANSAPAALAPKEADDSNNESEGEEEEISSLRLHGILISPEKLEWLLADSESGESSSTSSPREENDSSKMHNGEDEGPKPTRETPVNDNRSSGSGNFLETNSEPESRDGNTHKQPGTSNEELSGLKRDQHSMEFENQQRLAKVFEYEAPATKQGIFLPEMKSIFVVTKDEQPHQAGSSDPLPLANSLHVKDNKLKPEIHESQELNEEIQRLKSGHGSSLEKSVDLEAYPLVNRQKDFKKHAQEGPDDDSNSILDTLNTNLTQSSGVFSSSTRDTELSWLRERRLSSEQLSSTSSETEDADFSRIQKEYRNILEDCQESTLNPPESTQSTPTNVFTQTDDESPMSSNDESSFGKENMRLGASWPLREPISTKLHPRRDIAVELMEASLMHGIGETDAFLKFLDSDLPLEKWKSSEVTLRHRRSQSVGPPLKLDGEASRHDPSPSKQKPRQVKVVSSQPTNLRSEPKGQGSSPITSPEIPAESPTSLSPSQNALPSERRRFLQQLRSNIVSATSTQRPERAKIDALLQDSWMGKEPSRSTDSDQEKKPRHINAPNPNRDDIEALLEESRHMRERSRAEIAKAEENLSHARPVSRQGGKGGKDSFRERLGEGFPPANQGSLTRVDGISLGARPKSAETALSRKERVGTQDGSEDSTDNLQGSLDYTMRQRRPHSAHGSLDLYNCQDAIDREIQCLRAASAAMSSRPPNLARPDIPSRRPQTLTHTNTKPSPPPPQRYLPPYDHGASRYAESPRQGQGTASSQTRSQSPLAVPIIAFHPPSPEEIDPSSIPTIARANEVLQASYRSPGSLRSQVGVPVASLPQSEASLTDLEMLPSLVRGGARMDVPRTQASLKNSGRASHDQSRIFQTTSPSPKLSSSHSSHPSPPKRRVRLDSPDAPVVKEDAGSPPRRSGRQSRLSSQERMTPELPPIIETPLVSLDSLYELAADQAMAILIRETTLTGKVDPNKSKQPIESNAWRYQGQEKGILFWQKTNKYCPIDSFLGLGVLKAPAQTVFNLINNSSRYDCLHEAITNVKLLHKIDNTMKVLSILCDMDNCSLQKPRDFCCVIKQTHWNDRWYIVATSVKHPSYPAVSTTVRGQILCCGVSMEPVFTEDGEHCRIAHLSQIDLQGDLKPTLVNHLTSRLPLCLAHLRDCIEIGQL</sequence>
<evidence type="ECO:0000256" key="9">
    <source>
        <dbReference type="PROSITE-ProRule" id="PRU00283"/>
    </source>
</evidence>
<organism evidence="15 16">
    <name type="scientific">Patiria miniata</name>
    <name type="common">Bat star</name>
    <name type="synonym">Asterina miniata</name>
    <dbReference type="NCBI Taxonomy" id="46514"/>
    <lineage>
        <taxon>Eukaryota</taxon>
        <taxon>Metazoa</taxon>
        <taxon>Echinodermata</taxon>
        <taxon>Eleutherozoa</taxon>
        <taxon>Asterozoa</taxon>
        <taxon>Asteroidea</taxon>
        <taxon>Valvatacea</taxon>
        <taxon>Valvatida</taxon>
        <taxon>Asterinidae</taxon>
        <taxon>Patiria</taxon>
    </lineage>
</organism>
<feature type="region of interest" description="Disordered" evidence="11">
    <location>
        <begin position="4564"/>
        <end position="4615"/>
    </location>
</feature>
<dbReference type="EnsemblMetazoa" id="XM_038215451.1">
    <property type="protein sequence ID" value="XP_038071379.1"/>
    <property type="gene ID" value="LOC119740222"/>
</dbReference>
<feature type="compositionally biased region" description="Low complexity" evidence="11">
    <location>
        <begin position="904"/>
        <end position="920"/>
    </location>
</feature>
<feature type="region of interest" description="Disordered" evidence="11">
    <location>
        <begin position="2927"/>
        <end position="2973"/>
    </location>
</feature>
<feature type="region of interest" description="Disordered" evidence="11">
    <location>
        <begin position="2585"/>
        <end position="2632"/>
    </location>
</feature>
<feature type="compositionally biased region" description="Low complexity" evidence="11">
    <location>
        <begin position="4959"/>
        <end position="4976"/>
    </location>
</feature>
<feature type="compositionally biased region" description="Acidic residues" evidence="11">
    <location>
        <begin position="4073"/>
        <end position="4085"/>
    </location>
</feature>
<keyword evidence="5 9" id="KW-0067">ATP-binding</keyword>
<feature type="compositionally biased region" description="Acidic residues" evidence="11">
    <location>
        <begin position="2589"/>
        <end position="2602"/>
    </location>
</feature>
<feature type="compositionally biased region" description="Polar residues" evidence="11">
    <location>
        <begin position="4307"/>
        <end position="4328"/>
    </location>
</feature>
<dbReference type="CDD" id="cd22708">
    <property type="entry name" value="FHA_KIF16"/>
    <property type="match status" value="1"/>
</dbReference>
<feature type="compositionally biased region" description="Basic and acidic residues" evidence="11">
    <location>
        <begin position="4654"/>
        <end position="4664"/>
    </location>
</feature>
<feature type="compositionally biased region" description="Polar residues" evidence="11">
    <location>
        <begin position="1682"/>
        <end position="1693"/>
    </location>
</feature>
<dbReference type="GO" id="GO:0005856">
    <property type="term" value="C:cytoskeleton"/>
    <property type="evidence" value="ECO:0007669"/>
    <property type="project" value="UniProtKB-SubCell"/>
</dbReference>
<feature type="compositionally biased region" description="Acidic residues" evidence="11">
    <location>
        <begin position="2942"/>
        <end position="2951"/>
    </location>
</feature>
<feature type="compositionally biased region" description="Polar residues" evidence="11">
    <location>
        <begin position="3487"/>
        <end position="3506"/>
    </location>
</feature>
<feature type="compositionally biased region" description="Polar residues" evidence="11">
    <location>
        <begin position="1061"/>
        <end position="1070"/>
    </location>
</feature>
<dbReference type="PROSITE" id="PS50006">
    <property type="entry name" value="FHA_DOMAIN"/>
    <property type="match status" value="1"/>
</dbReference>
<dbReference type="OrthoDB" id="10448923at2759"/>
<dbReference type="SUPFAM" id="SSF55961">
    <property type="entry name" value="Bet v1-like"/>
    <property type="match status" value="1"/>
</dbReference>
<feature type="compositionally biased region" description="Low complexity" evidence="11">
    <location>
        <begin position="1780"/>
        <end position="1797"/>
    </location>
</feature>
<dbReference type="SUPFAM" id="SSF49879">
    <property type="entry name" value="SMAD/FHA domain"/>
    <property type="match status" value="1"/>
</dbReference>
<feature type="compositionally biased region" description="Polar residues" evidence="11">
    <location>
        <begin position="627"/>
        <end position="636"/>
    </location>
</feature>
<feature type="compositionally biased region" description="Polar residues" evidence="11">
    <location>
        <begin position="2927"/>
        <end position="2941"/>
    </location>
</feature>
<evidence type="ECO:0000256" key="7">
    <source>
        <dbReference type="ARBA" id="ARBA00023175"/>
    </source>
</evidence>
<dbReference type="RefSeq" id="XP_038071379.1">
    <property type="nucleotide sequence ID" value="XM_038215451.1"/>
</dbReference>
<evidence type="ECO:0000256" key="1">
    <source>
        <dbReference type="ARBA" id="ARBA00004245"/>
    </source>
</evidence>
<feature type="compositionally biased region" description="Polar residues" evidence="11">
    <location>
        <begin position="1044"/>
        <end position="1053"/>
    </location>
</feature>
<feature type="region of interest" description="Disordered" evidence="11">
    <location>
        <begin position="1986"/>
        <end position="2007"/>
    </location>
</feature>
<feature type="compositionally biased region" description="Basic and acidic residues" evidence="11">
    <location>
        <begin position="1499"/>
        <end position="1511"/>
    </location>
</feature>
<feature type="region of interest" description="Disordered" evidence="11">
    <location>
        <begin position="1757"/>
        <end position="1937"/>
    </location>
</feature>
<dbReference type="InterPro" id="IPR008984">
    <property type="entry name" value="SMAD_FHA_dom_sf"/>
</dbReference>
<feature type="compositionally biased region" description="Basic and acidic residues" evidence="11">
    <location>
        <begin position="4118"/>
        <end position="4139"/>
    </location>
</feature>
<dbReference type="GO" id="GO:0003777">
    <property type="term" value="F:microtubule motor activity"/>
    <property type="evidence" value="ECO:0007669"/>
    <property type="project" value="InterPro"/>
</dbReference>
<feature type="region of interest" description="Disordered" evidence="11">
    <location>
        <begin position="2079"/>
        <end position="2106"/>
    </location>
</feature>
<dbReference type="PROSITE" id="PS00411">
    <property type="entry name" value="KINESIN_MOTOR_1"/>
    <property type="match status" value="1"/>
</dbReference>
<keyword evidence="7 9" id="KW-0505">Motor protein</keyword>
<feature type="coiled-coil region" evidence="10">
    <location>
        <begin position="670"/>
        <end position="772"/>
    </location>
</feature>
<evidence type="ECO:0000256" key="6">
    <source>
        <dbReference type="ARBA" id="ARBA00023054"/>
    </source>
</evidence>
<evidence type="ECO:0000256" key="5">
    <source>
        <dbReference type="ARBA" id="ARBA00022840"/>
    </source>
</evidence>
<feature type="region of interest" description="Disordered" evidence="11">
    <location>
        <begin position="3136"/>
        <end position="3175"/>
    </location>
</feature>
<feature type="compositionally biased region" description="Basic and acidic residues" evidence="11">
    <location>
        <begin position="1649"/>
        <end position="1661"/>
    </location>
</feature>
<dbReference type="Gene3D" id="2.60.200.20">
    <property type="match status" value="1"/>
</dbReference>
<evidence type="ECO:0000313" key="15">
    <source>
        <dbReference type="EnsemblMetazoa" id="XP_038071379.1"/>
    </source>
</evidence>
<dbReference type="InterPro" id="IPR027417">
    <property type="entry name" value="P-loop_NTPase"/>
</dbReference>
<keyword evidence="2" id="KW-0963">Cytoplasm</keyword>
<feature type="compositionally biased region" description="Polar residues" evidence="11">
    <location>
        <begin position="2731"/>
        <end position="2748"/>
    </location>
</feature>
<dbReference type="InterPro" id="IPR023393">
    <property type="entry name" value="START-like_dom_sf"/>
</dbReference>
<feature type="region of interest" description="Disordered" evidence="11">
    <location>
        <begin position="1649"/>
        <end position="1705"/>
    </location>
</feature>
<feature type="region of interest" description="Disordered" evidence="11">
    <location>
        <begin position="899"/>
        <end position="1224"/>
    </location>
</feature>